<dbReference type="Gene3D" id="2.60.120.650">
    <property type="entry name" value="Cupin"/>
    <property type="match status" value="1"/>
</dbReference>
<evidence type="ECO:0000256" key="5">
    <source>
        <dbReference type="ARBA" id="ARBA00023004"/>
    </source>
</evidence>
<gene>
    <name evidence="8" type="ORF">F8M41_025157</name>
</gene>
<keyword evidence="5" id="KW-0408">Iron</keyword>
<proteinExistence type="predicted"/>
<comment type="caution">
    <text evidence="8">The sequence shown here is derived from an EMBL/GenBank/DDBJ whole genome shotgun (WGS) entry which is preliminary data.</text>
</comment>
<dbReference type="PANTHER" id="PTHR12461">
    <property type="entry name" value="HYPOXIA-INDUCIBLE FACTOR 1 ALPHA INHIBITOR-RELATED"/>
    <property type="match status" value="1"/>
</dbReference>
<dbReference type="PANTHER" id="PTHR12461:SF106">
    <property type="entry name" value="BIFUNCTIONAL PEPTIDASE AND ARGINYL-HYDROXYLASE JMJD5"/>
    <property type="match status" value="1"/>
</dbReference>
<comment type="cofactor">
    <cofactor evidence="1">
        <name>Fe(2+)</name>
        <dbReference type="ChEBI" id="CHEBI:29033"/>
    </cofactor>
</comment>
<keyword evidence="9" id="KW-1185">Reference proteome</keyword>
<evidence type="ECO:0000256" key="1">
    <source>
        <dbReference type="ARBA" id="ARBA00001954"/>
    </source>
</evidence>
<keyword evidence="6" id="KW-0539">Nucleus</keyword>
<dbReference type="PROSITE" id="PS51184">
    <property type="entry name" value="JMJC"/>
    <property type="match status" value="1"/>
</dbReference>
<protein>
    <submittedName>
        <fullName evidence="8">Clavaminate synthase-like protein</fullName>
    </submittedName>
</protein>
<dbReference type="GO" id="GO:0046872">
    <property type="term" value="F:metal ion binding"/>
    <property type="evidence" value="ECO:0007669"/>
    <property type="project" value="UniProtKB-KW"/>
</dbReference>
<dbReference type="GO" id="GO:0005634">
    <property type="term" value="C:nucleus"/>
    <property type="evidence" value="ECO:0007669"/>
    <property type="project" value="UniProtKB-SubCell"/>
</dbReference>
<dbReference type="InterPro" id="IPR041667">
    <property type="entry name" value="Cupin_8"/>
</dbReference>
<dbReference type="FunFam" id="2.60.120.650:FF:000046">
    <property type="entry name" value="JmjC domain-containing protein D"/>
    <property type="match status" value="1"/>
</dbReference>
<dbReference type="SUPFAM" id="SSF51197">
    <property type="entry name" value="Clavaminate synthase-like"/>
    <property type="match status" value="1"/>
</dbReference>
<evidence type="ECO:0000256" key="3">
    <source>
        <dbReference type="ARBA" id="ARBA00022723"/>
    </source>
</evidence>
<accession>A0A8H4AA19</accession>
<dbReference type="EMBL" id="WTPW01000887">
    <property type="protein sequence ID" value="KAF0471705.1"/>
    <property type="molecule type" value="Genomic_DNA"/>
</dbReference>
<keyword evidence="3" id="KW-0479">Metal-binding</keyword>
<evidence type="ECO:0000259" key="7">
    <source>
        <dbReference type="PROSITE" id="PS51184"/>
    </source>
</evidence>
<keyword evidence="4" id="KW-0560">Oxidoreductase</keyword>
<evidence type="ECO:0000256" key="2">
    <source>
        <dbReference type="ARBA" id="ARBA00004123"/>
    </source>
</evidence>
<feature type="domain" description="JmjC" evidence="7">
    <location>
        <begin position="298"/>
        <end position="463"/>
    </location>
</feature>
<dbReference type="Pfam" id="PF13621">
    <property type="entry name" value="Cupin_8"/>
    <property type="match status" value="1"/>
</dbReference>
<sequence>MASFSIKKVCNSVIAKLLETHNFDSNTEKNDFIHCDKATIYLLYQCLKDVFHVTSEEIPMILIKATSLVDYAVEKLHAYPYKDVPMSWRRLHTDASLLKSVCEILLILNFKDKNSWKQVIKTLDMALVMTGAPGNNRKEMIFNLIEETEKILRELEQINDHSTIQSTSLKRTIDDNSIKNIPHKKSKANVTKVHNIPIINNPLLKIPQPSLTTFASHITSLNPTPFIIDSCISHWPALSTRPWSNLDYLLNIIGKERIVPIEIGAKYTDDTWTQKLMNVGEFIEKWVKNSIDDDDKIAYLAQHDLFAQIPRLKDDIMIPDYCFVDTNPFIIGIGDDGDSGSGSIQYLPPQEVITNAWLGPKGTISPMHTDPYHNLLAQVIGQKYIRLYSPNETSKLYPFEQDGLLGNTSQVEVESPDLERFPLFSSALYQECILKPGELLYIPPGWWHYVRSLDVSFSVSFWF</sequence>
<evidence type="ECO:0000313" key="9">
    <source>
        <dbReference type="Proteomes" id="UP000439903"/>
    </source>
</evidence>
<dbReference type="AlphaFoldDB" id="A0A8H4AA19"/>
<dbReference type="Proteomes" id="UP000439903">
    <property type="component" value="Unassembled WGS sequence"/>
</dbReference>
<dbReference type="InterPro" id="IPR003347">
    <property type="entry name" value="JmjC_dom"/>
</dbReference>
<dbReference type="GO" id="GO:0051864">
    <property type="term" value="F:histone H3K36 demethylase activity"/>
    <property type="evidence" value="ECO:0007669"/>
    <property type="project" value="TreeGrafter"/>
</dbReference>
<dbReference type="SMART" id="SM00558">
    <property type="entry name" value="JmjC"/>
    <property type="match status" value="1"/>
</dbReference>
<dbReference type="OrthoDB" id="47172at2759"/>
<reference evidence="8 9" key="1">
    <citation type="journal article" date="2019" name="Environ. Microbiol.">
        <title>At the nexus of three kingdoms: the genome of the mycorrhizal fungus Gigaspora margarita provides insights into plant, endobacterial and fungal interactions.</title>
        <authorList>
            <person name="Venice F."/>
            <person name="Ghignone S."/>
            <person name="Salvioli di Fossalunga A."/>
            <person name="Amselem J."/>
            <person name="Novero M."/>
            <person name="Xianan X."/>
            <person name="Sedzielewska Toro K."/>
            <person name="Morin E."/>
            <person name="Lipzen A."/>
            <person name="Grigoriev I.V."/>
            <person name="Henrissat B."/>
            <person name="Martin F.M."/>
            <person name="Bonfante P."/>
        </authorList>
    </citation>
    <scope>NUCLEOTIDE SEQUENCE [LARGE SCALE GENOMIC DNA]</scope>
    <source>
        <strain evidence="8 9">BEG34</strain>
    </source>
</reference>
<evidence type="ECO:0000256" key="6">
    <source>
        <dbReference type="ARBA" id="ARBA00023242"/>
    </source>
</evidence>
<name>A0A8H4AA19_GIGMA</name>
<comment type="subcellular location">
    <subcellularLocation>
        <location evidence="2">Nucleus</location>
    </subcellularLocation>
</comment>
<organism evidence="8 9">
    <name type="scientific">Gigaspora margarita</name>
    <dbReference type="NCBI Taxonomy" id="4874"/>
    <lineage>
        <taxon>Eukaryota</taxon>
        <taxon>Fungi</taxon>
        <taxon>Fungi incertae sedis</taxon>
        <taxon>Mucoromycota</taxon>
        <taxon>Glomeromycotina</taxon>
        <taxon>Glomeromycetes</taxon>
        <taxon>Diversisporales</taxon>
        <taxon>Gigasporaceae</taxon>
        <taxon>Gigaspora</taxon>
    </lineage>
</organism>
<evidence type="ECO:0000256" key="4">
    <source>
        <dbReference type="ARBA" id="ARBA00023002"/>
    </source>
</evidence>
<evidence type="ECO:0000313" key="8">
    <source>
        <dbReference type="EMBL" id="KAF0471705.1"/>
    </source>
</evidence>